<keyword evidence="5" id="KW-0067">ATP-binding</keyword>
<keyword evidence="4 7" id="KW-0418">Kinase</keyword>
<evidence type="ECO:0000256" key="3">
    <source>
        <dbReference type="ARBA" id="ARBA00022741"/>
    </source>
</evidence>
<keyword evidence="3" id="KW-0547">Nucleotide-binding</keyword>
<evidence type="ECO:0000313" key="7">
    <source>
        <dbReference type="EMBL" id="KAF2121218.1"/>
    </source>
</evidence>
<dbReference type="EC" id="2.7.11.1" evidence="1"/>
<dbReference type="EMBL" id="ML977312">
    <property type="protein sequence ID" value="KAF2121218.1"/>
    <property type="molecule type" value="Genomic_DNA"/>
</dbReference>
<sequence>MLAIHLSPLDKRSTEFRVDRRDMRKPRPTNDWKVLSRLDNGLEAGLNNDGIYVVHDTCTGTRAVLKKLTDMDVLIGEGQKEIDALRHLDHPNIVRLLDWFLDQEEGEDRYPGPVPEPFIWRVLESSVKALEHCHNYTGMSHNDIHPGNIFLSSFAPDYTKLKNKSPRILLADFGSAAKIGRSRHGGSSDIYQVGLVIHWLCHANSRICWKKYLTSDEKACRYFEGAGQNYSQFLNCVLR</sequence>
<evidence type="ECO:0000256" key="4">
    <source>
        <dbReference type="ARBA" id="ARBA00022777"/>
    </source>
</evidence>
<dbReference type="GO" id="GO:0005524">
    <property type="term" value="F:ATP binding"/>
    <property type="evidence" value="ECO:0007669"/>
    <property type="project" value="UniProtKB-KW"/>
</dbReference>
<dbReference type="PANTHER" id="PTHR43671:SF13">
    <property type="entry name" value="SERINE_THREONINE-PROTEIN KINASE NEK2"/>
    <property type="match status" value="1"/>
</dbReference>
<dbReference type="InterPro" id="IPR011009">
    <property type="entry name" value="Kinase-like_dom_sf"/>
</dbReference>
<feature type="non-terminal residue" evidence="7">
    <location>
        <position position="239"/>
    </location>
</feature>
<dbReference type="Gene3D" id="1.10.510.10">
    <property type="entry name" value="Transferase(Phosphotransferase) domain 1"/>
    <property type="match status" value="1"/>
</dbReference>
<evidence type="ECO:0000313" key="8">
    <source>
        <dbReference type="Proteomes" id="UP000799770"/>
    </source>
</evidence>
<evidence type="ECO:0000256" key="5">
    <source>
        <dbReference type="ARBA" id="ARBA00022840"/>
    </source>
</evidence>
<proteinExistence type="predicted"/>
<evidence type="ECO:0000256" key="2">
    <source>
        <dbReference type="ARBA" id="ARBA00022679"/>
    </source>
</evidence>
<dbReference type="PANTHER" id="PTHR43671">
    <property type="entry name" value="SERINE/THREONINE-PROTEIN KINASE NEK"/>
    <property type="match status" value="1"/>
</dbReference>
<evidence type="ECO:0000256" key="1">
    <source>
        <dbReference type="ARBA" id="ARBA00012513"/>
    </source>
</evidence>
<evidence type="ECO:0000259" key="6">
    <source>
        <dbReference type="PROSITE" id="PS50011"/>
    </source>
</evidence>
<keyword evidence="8" id="KW-1185">Reference proteome</keyword>
<name>A0A6A5ZSF6_9PLEO</name>
<organism evidence="7 8">
    <name type="scientific">Lophiotrema nucula</name>
    <dbReference type="NCBI Taxonomy" id="690887"/>
    <lineage>
        <taxon>Eukaryota</taxon>
        <taxon>Fungi</taxon>
        <taxon>Dikarya</taxon>
        <taxon>Ascomycota</taxon>
        <taxon>Pezizomycotina</taxon>
        <taxon>Dothideomycetes</taxon>
        <taxon>Pleosporomycetidae</taxon>
        <taxon>Pleosporales</taxon>
        <taxon>Lophiotremataceae</taxon>
        <taxon>Lophiotrema</taxon>
    </lineage>
</organism>
<dbReference type="InterPro" id="IPR050660">
    <property type="entry name" value="NEK_Ser/Thr_kinase"/>
</dbReference>
<reference evidence="7" key="1">
    <citation type="journal article" date="2020" name="Stud. Mycol.">
        <title>101 Dothideomycetes genomes: a test case for predicting lifestyles and emergence of pathogens.</title>
        <authorList>
            <person name="Haridas S."/>
            <person name="Albert R."/>
            <person name="Binder M."/>
            <person name="Bloem J."/>
            <person name="Labutti K."/>
            <person name="Salamov A."/>
            <person name="Andreopoulos B."/>
            <person name="Baker S."/>
            <person name="Barry K."/>
            <person name="Bills G."/>
            <person name="Bluhm B."/>
            <person name="Cannon C."/>
            <person name="Castanera R."/>
            <person name="Culley D."/>
            <person name="Daum C."/>
            <person name="Ezra D."/>
            <person name="Gonzalez J."/>
            <person name="Henrissat B."/>
            <person name="Kuo A."/>
            <person name="Liang C."/>
            <person name="Lipzen A."/>
            <person name="Lutzoni F."/>
            <person name="Magnuson J."/>
            <person name="Mondo S."/>
            <person name="Nolan M."/>
            <person name="Ohm R."/>
            <person name="Pangilinan J."/>
            <person name="Park H.-J."/>
            <person name="Ramirez L."/>
            <person name="Alfaro M."/>
            <person name="Sun H."/>
            <person name="Tritt A."/>
            <person name="Yoshinaga Y."/>
            <person name="Zwiers L.-H."/>
            <person name="Turgeon B."/>
            <person name="Goodwin S."/>
            <person name="Spatafora J."/>
            <person name="Crous P."/>
            <person name="Grigoriev I."/>
        </authorList>
    </citation>
    <scope>NUCLEOTIDE SEQUENCE</scope>
    <source>
        <strain evidence="7">CBS 627.86</strain>
    </source>
</reference>
<dbReference type="GO" id="GO:0004674">
    <property type="term" value="F:protein serine/threonine kinase activity"/>
    <property type="evidence" value="ECO:0007669"/>
    <property type="project" value="UniProtKB-EC"/>
</dbReference>
<dbReference type="SUPFAM" id="SSF56112">
    <property type="entry name" value="Protein kinase-like (PK-like)"/>
    <property type="match status" value="1"/>
</dbReference>
<dbReference type="SMART" id="SM00220">
    <property type="entry name" value="S_TKc"/>
    <property type="match status" value="1"/>
</dbReference>
<dbReference type="Proteomes" id="UP000799770">
    <property type="component" value="Unassembled WGS sequence"/>
</dbReference>
<accession>A0A6A5ZSF6</accession>
<gene>
    <name evidence="7" type="ORF">BDV96DRAFT_682485</name>
</gene>
<dbReference type="InterPro" id="IPR000719">
    <property type="entry name" value="Prot_kinase_dom"/>
</dbReference>
<protein>
    <recommendedName>
        <fullName evidence="1">non-specific serine/threonine protein kinase</fullName>
        <ecNumber evidence="1">2.7.11.1</ecNumber>
    </recommendedName>
</protein>
<feature type="domain" description="Protein kinase" evidence="6">
    <location>
        <begin position="1"/>
        <end position="239"/>
    </location>
</feature>
<dbReference type="Pfam" id="PF00069">
    <property type="entry name" value="Pkinase"/>
    <property type="match status" value="1"/>
</dbReference>
<dbReference type="PROSITE" id="PS50011">
    <property type="entry name" value="PROTEIN_KINASE_DOM"/>
    <property type="match status" value="1"/>
</dbReference>
<dbReference type="AlphaFoldDB" id="A0A6A5ZSF6"/>
<keyword evidence="2" id="KW-0808">Transferase</keyword>
<dbReference type="OrthoDB" id="310217at2759"/>
<dbReference type="Gene3D" id="3.30.200.20">
    <property type="entry name" value="Phosphorylase Kinase, domain 1"/>
    <property type="match status" value="1"/>
</dbReference>